<feature type="transmembrane region" description="Helical" evidence="4">
    <location>
        <begin position="131"/>
        <end position="164"/>
    </location>
</feature>
<keyword evidence="6" id="KW-0067">ATP-binding</keyword>
<keyword evidence="4" id="KW-1133">Transmembrane helix</keyword>
<dbReference type="InterPro" id="IPR003594">
    <property type="entry name" value="HATPase_dom"/>
</dbReference>
<dbReference type="AlphaFoldDB" id="A0A6I6E166"/>
<name>A0A6I6E166_9MICO</name>
<evidence type="ECO:0000313" key="7">
    <source>
        <dbReference type="Proteomes" id="UP000422989"/>
    </source>
</evidence>
<feature type="transmembrane region" description="Helical" evidence="4">
    <location>
        <begin position="71"/>
        <end position="92"/>
    </location>
</feature>
<keyword evidence="4" id="KW-0472">Membrane</keyword>
<dbReference type="GO" id="GO:0000160">
    <property type="term" value="P:phosphorelay signal transduction system"/>
    <property type="evidence" value="ECO:0007669"/>
    <property type="project" value="UniProtKB-KW"/>
</dbReference>
<gene>
    <name evidence="6" type="ORF">D7D94_00200</name>
</gene>
<dbReference type="InterPro" id="IPR050482">
    <property type="entry name" value="Sensor_HK_TwoCompSys"/>
</dbReference>
<evidence type="ECO:0000259" key="5">
    <source>
        <dbReference type="Pfam" id="PF02518"/>
    </source>
</evidence>
<evidence type="ECO:0000256" key="2">
    <source>
        <dbReference type="ARBA" id="ARBA00022777"/>
    </source>
</evidence>
<accession>A0A6I6E166</accession>
<evidence type="ECO:0000313" key="6">
    <source>
        <dbReference type="EMBL" id="QGU26290.1"/>
    </source>
</evidence>
<feature type="transmembrane region" description="Helical" evidence="4">
    <location>
        <begin position="99"/>
        <end position="119"/>
    </location>
</feature>
<dbReference type="SUPFAM" id="SSF55874">
    <property type="entry name" value="ATPase domain of HSP90 chaperone/DNA topoisomerase II/histidine kinase"/>
    <property type="match status" value="1"/>
</dbReference>
<dbReference type="Proteomes" id="UP000422989">
    <property type="component" value="Chromosome"/>
</dbReference>
<dbReference type="GO" id="GO:0005524">
    <property type="term" value="F:ATP binding"/>
    <property type="evidence" value="ECO:0007669"/>
    <property type="project" value="UniProtKB-KW"/>
</dbReference>
<keyword evidence="3" id="KW-0902">Two-component regulatory system</keyword>
<keyword evidence="4" id="KW-0812">Transmembrane</keyword>
<feature type="transmembrane region" description="Helical" evidence="4">
    <location>
        <begin position="176"/>
        <end position="200"/>
    </location>
</feature>
<reference evidence="6 7" key="1">
    <citation type="submission" date="2018-09" db="EMBL/GenBank/DDBJ databases">
        <title>Whole genome sequencing of Microbacterium oryzae strain MB-10T.</title>
        <authorList>
            <person name="Das S.K."/>
        </authorList>
    </citation>
    <scope>NUCLEOTIDE SEQUENCE [LARGE SCALE GENOMIC DNA]</scope>
    <source>
        <strain evidence="6 7">MB-10</strain>
    </source>
</reference>
<keyword evidence="1" id="KW-0808">Transferase</keyword>
<dbReference type="InterPro" id="IPR036890">
    <property type="entry name" value="HATPase_C_sf"/>
</dbReference>
<sequence>MAAPHVPTGEEAIAQAWNQVLPRRAAAVALERGFTTARIERVLQVALALASTLLGAQAVGAALASDLGPPLRTALVGMVFASLAAMIVACLVGRWARSASAVFAFLLPLALAVLGALPAPSYEPDGGPWIFFLLSVAPAAAAITFPTAWQFLWVVVVPVLYAYIRLSRGAFAPESWIAATYDLSLALIIGTTIVALVWMFRSLASGVDAARSAAIAEYSRAASADAAEQERVEVAALMHDSVLAALIAAGRARSAREHHLAVSMAREALTRLANAESDEPEGSDAPVTSSWIRSELQAQARALGLDLVVEESQPPMSGIPGRVARALVLAATQAIANAIQHADGRGLAVRLSARSGRVQIVVVDAGTGLDLAAIPADRLGIRASIFARVTAVGGRAEIDSDGGGTVVTIAWPSKDAPQSMQGVTP</sequence>
<dbReference type="Pfam" id="PF02518">
    <property type="entry name" value="HATPase_c"/>
    <property type="match status" value="1"/>
</dbReference>
<dbReference type="RefSeq" id="WP_156240677.1">
    <property type="nucleotide sequence ID" value="NZ_BAAAZL010000007.1"/>
</dbReference>
<dbReference type="EMBL" id="CP032550">
    <property type="protein sequence ID" value="QGU26290.1"/>
    <property type="molecule type" value="Genomic_DNA"/>
</dbReference>
<dbReference type="PANTHER" id="PTHR24421">
    <property type="entry name" value="NITRATE/NITRITE SENSOR PROTEIN NARX-RELATED"/>
    <property type="match status" value="1"/>
</dbReference>
<evidence type="ECO:0000256" key="3">
    <source>
        <dbReference type="ARBA" id="ARBA00023012"/>
    </source>
</evidence>
<feature type="transmembrane region" description="Helical" evidence="4">
    <location>
        <begin position="42"/>
        <end position="65"/>
    </location>
</feature>
<dbReference type="KEGG" id="moj:D7D94_00200"/>
<dbReference type="GO" id="GO:0016301">
    <property type="term" value="F:kinase activity"/>
    <property type="evidence" value="ECO:0007669"/>
    <property type="project" value="UniProtKB-KW"/>
</dbReference>
<evidence type="ECO:0000256" key="4">
    <source>
        <dbReference type="SAM" id="Phobius"/>
    </source>
</evidence>
<proteinExistence type="predicted"/>
<protein>
    <submittedName>
        <fullName evidence="6">ATP-binding protein</fullName>
    </submittedName>
</protein>
<keyword evidence="2" id="KW-0418">Kinase</keyword>
<organism evidence="6 7">
    <name type="scientific">Microbacterium oryzae</name>
    <dbReference type="NCBI Taxonomy" id="743009"/>
    <lineage>
        <taxon>Bacteria</taxon>
        <taxon>Bacillati</taxon>
        <taxon>Actinomycetota</taxon>
        <taxon>Actinomycetes</taxon>
        <taxon>Micrococcales</taxon>
        <taxon>Microbacteriaceae</taxon>
        <taxon>Microbacterium</taxon>
    </lineage>
</organism>
<dbReference type="OrthoDB" id="144293at2"/>
<dbReference type="Gene3D" id="3.30.565.10">
    <property type="entry name" value="Histidine kinase-like ATPase, C-terminal domain"/>
    <property type="match status" value="1"/>
</dbReference>
<keyword evidence="6" id="KW-0547">Nucleotide-binding</keyword>
<feature type="domain" description="Histidine kinase/HSP90-like ATPase" evidence="5">
    <location>
        <begin position="325"/>
        <end position="413"/>
    </location>
</feature>
<evidence type="ECO:0000256" key="1">
    <source>
        <dbReference type="ARBA" id="ARBA00022679"/>
    </source>
</evidence>
<keyword evidence="7" id="KW-1185">Reference proteome</keyword>